<dbReference type="SMART" id="SM00404">
    <property type="entry name" value="PTPc_motif"/>
    <property type="match status" value="1"/>
</dbReference>
<dbReference type="InterPro" id="IPR003595">
    <property type="entry name" value="Tyr_Pase_cat"/>
</dbReference>
<dbReference type="PANTHER" id="PTHR46163:SF26">
    <property type="entry name" value="TYROSINE-PROTEIN PHOSPHATASE DOMAIN-CONTAINING PROTEIN"/>
    <property type="match status" value="1"/>
</dbReference>
<feature type="domain" description="Tyrosine-protein phosphatase" evidence="1">
    <location>
        <begin position="88"/>
        <end position="333"/>
    </location>
</feature>
<dbReference type="STRING" id="135651.G0NH15"/>
<evidence type="ECO:0008006" key="5">
    <source>
        <dbReference type="Google" id="ProtNLM"/>
    </source>
</evidence>
<dbReference type="FunCoup" id="G0NH15">
    <property type="interactions" value="2"/>
</dbReference>
<dbReference type="AlphaFoldDB" id="G0NH15"/>
<dbReference type="CDD" id="cd00047">
    <property type="entry name" value="PTPc"/>
    <property type="match status" value="1"/>
</dbReference>
<dbReference type="PANTHER" id="PTHR46163">
    <property type="entry name" value="TYROSINE-PROTEIN PHOSPHATASE-RELATED"/>
    <property type="match status" value="1"/>
</dbReference>
<sequence length="362" mass="40806">MALDGPRSAESVIGLHTYNSAADLTSGHVYVCSFFSEFAFHIFSITLEKNEFLFDLNTKNACTRPLNVFIKLLSASNVAKEFSHFASLPLSRLRTVDTFFDHPELNKLGHNYINASWIDGYREVRKFIVAPSPISDTVAQFWRSIYDRNSLVVVTLCKLTDEKGKPFIPLKHGEPTTYDDMTIELDNIRKVRPTTYSAVLKLSKKGVPITKTIVLIGYVGWGTMGYPQKPSDILDLVTDMNHMRTILRKQALADKKIDDSQRTPITLVCFDGFSRSCTVAALDILCRRLEASYGLGTPFVDILDTIARLRMLRGSACMRAEQFVFLSLSVLEYAIRHHLINVEDLDKISLHGFLVQANPETN</sequence>
<protein>
    <recommendedName>
        <fullName evidence="5">Tyrosine-protein phosphatase domain-containing protein</fullName>
    </recommendedName>
</protein>
<dbReference type="InterPro" id="IPR000242">
    <property type="entry name" value="PTP_cat"/>
</dbReference>
<dbReference type="InterPro" id="IPR052782">
    <property type="entry name" value="Oocyte-zygote_transition_reg"/>
</dbReference>
<dbReference type="PRINTS" id="PR00700">
    <property type="entry name" value="PRTYPHPHTASE"/>
</dbReference>
<dbReference type="GO" id="GO:0004725">
    <property type="term" value="F:protein tyrosine phosphatase activity"/>
    <property type="evidence" value="ECO:0007669"/>
    <property type="project" value="InterPro"/>
</dbReference>
<evidence type="ECO:0000259" key="1">
    <source>
        <dbReference type="PROSITE" id="PS50055"/>
    </source>
</evidence>
<dbReference type="InterPro" id="IPR000387">
    <property type="entry name" value="Tyr_Pase_dom"/>
</dbReference>
<dbReference type="EMBL" id="GL379883">
    <property type="protein sequence ID" value="EGT60230.1"/>
    <property type="molecule type" value="Genomic_DNA"/>
</dbReference>
<dbReference type="InterPro" id="IPR029021">
    <property type="entry name" value="Prot-tyrosine_phosphatase-like"/>
</dbReference>
<dbReference type="PROSITE" id="PS50055">
    <property type="entry name" value="TYR_PHOSPHATASE_PTP"/>
    <property type="match status" value="1"/>
</dbReference>
<dbReference type="PROSITE" id="PS50056">
    <property type="entry name" value="TYR_PHOSPHATASE_2"/>
    <property type="match status" value="1"/>
</dbReference>
<dbReference type="eggNOG" id="KOG0789">
    <property type="taxonomic scope" value="Eukaryota"/>
</dbReference>
<evidence type="ECO:0000313" key="3">
    <source>
        <dbReference type="EMBL" id="EGT60230.1"/>
    </source>
</evidence>
<evidence type="ECO:0000259" key="2">
    <source>
        <dbReference type="PROSITE" id="PS50056"/>
    </source>
</evidence>
<dbReference type="Pfam" id="PF00102">
    <property type="entry name" value="Y_phosphatase"/>
    <property type="match status" value="1"/>
</dbReference>
<dbReference type="HOGENOM" id="CLU_765544_0_0_1"/>
<reference evidence="4" key="1">
    <citation type="submission" date="2011-07" db="EMBL/GenBank/DDBJ databases">
        <authorList>
            <consortium name="Caenorhabditis brenneri Sequencing and Analysis Consortium"/>
            <person name="Wilson R.K."/>
        </authorList>
    </citation>
    <scope>NUCLEOTIDE SEQUENCE [LARGE SCALE GENOMIC DNA]</scope>
    <source>
        <strain evidence="4">PB2801</strain>
    </source>
</reference>
<organism evidence="4">
    <name type="scientific">Caenorhabditis brenneri</name>
    <name type="common">Nematode worm</name>
    <dbReference type="NCBI Taxonomy" id="135651"/>
    <lineage>
        <taxon>Eukaryota</taxon>
        <taxon>Metazoa</taxon>
        <taxon>Ecdysozoa</taxon>
        <taxon>Nematoda</taxon>
        <taxon>Chromadorea</taxon>
        <taxon>Rhabditida</taxon>
        <taxon>Rhabditina</taxon>
        <taxon>Rhabditomorpha</taxon>
        <taxon>Rhabditoidea</taxon>
        <taxon>Rhabditidae</taxon>
        <taxon>Peloderinae</taxon>
        <taxon>Caenorhabditis</taxon>
    </lineage>
</organism>
<dbReference type="Proteomes" id="UP000008068">
    <property type="component" value="Unassembled WGS sequence"/>
</dbReference>
<dbReference type="Gene3D" id="3.90.190.10">
    <property type="entry name" value="Protein tyrosine phosphatase superfamily"/>
    <property type="match status" value="1"/>
</dbReference>
<dbReference type="SMART" id="SM00194">
    <property type="entry name" value="PTPc"/>
    <property type="match status" value="1"/>
</dbReference>
<feature type="domain" description="Tyrosine specific protein phosphatases" evidence="2">
    <location>
        <begin position="231"/>
        <end position="324"/>
    </location>
</feature>
<gene>
    <name evidence="3" type="ORF">CAEBREN_26328</name>
</gene>
<dbReference type="OrthoDB" id="10051650at2759"/>
<accession>G0NH15</accession>
<dbReference type="SUPFAM" id="SSF52799">
    <property type="entry name" value="(Phosphotyrosine protein) phosphatases II"/>
    <property type="match status" value="1"/>
</dbReference>
<proteinExistence type="predicted"/>
<evidence type="ECO:0000313" key="4">
    <source>
        <dbReference type="Proteomes" id="UP000008068"/>
    </source>
</evidence>
<dbReference type="InParanoid" id="G0NH15"/>
<name>G0NH15_CAEBE</name>
<keyword evidence="4" id="KW-1185">Reference proteome</keyword>